<accession>A0A4Z1H060</accession>
<proteinExistence type="predicted"/>
<reference evidence="2 3" key="1">
    <citation type="submission" date="2017-12" db="EMBL/GenBank/DDBJ databases">
        <title>Comparative genomics of Botrytis spp.</title>
        <authorList>
            <person name="Valero-Jimenez C.A."/>
            <person name="Tapia P."/>
            <person name="Veloso J."/>
            <person name="Silva-Moreno E."/>
            <person name="Staats M."/>
            <person name="Valdes J.H."/>
            <person name="Van Kan J.A.L."/>
        </authorList>
    </citation>
    <scope>NUCLEOTIDE SEQUENCE [LARGE SCALE GENOMIC DNA]</scope>
    <source>
        <strain evidence="2 3">Bh0001</strain>
    </source>
</reference>
<name>A0A4Z1H060_9HELO</name>
<dbReference type="AlphaFoldDB" id="A0A4Z1H060"/>
<organism evidence="2 3">
    <name type="scientific">Botrytis hyacinthi</name>
    <dbReference type="NCBI Taxonomy" id="278943"/>
    <lineage>
        <taxon>Eukaryota</taxon>
        <taxon>Fungi</taxon>
        <taxon>Dikarya</taxon>
        <taxon>Ascomycota</taxon>
        <taxon>Pezizomycotina</taxon>
        <taxon>Leotiomycetes</taxon>
        <taxon>Helotiales</taxon>
        <taxon>Sclerotiniaceae</taxon>
        <taxon>Botrytis</taxon>
    </lineage>
</organism>
<feature type="region of interest" description="Disordered" evidence="1">
    <location>
        <begin position="64"/>
        <end position="85"/>
    </location>
</feature>
<evidence type="ECO:0000313" key="3">
    <source>
        <dbReference type="Proteomes" id="UP000297814"/>
    </source>
</evidence>
<protein>
    <submittedName>
        <fullName evidence="2">Uncharacterized protein</fullName>
    </submittedName>
</protein>
<evidence type="ECO:0000313" key="2">
    <source>
        <dbReference type="EMBL" id="TGO42205.1"/>
    </source>
</evidence>
<evidence type="ECO:0000256" key="1">
    <source>
        <dbReference type="SAM" id="MobiDB-lite"/>
    </source>
</evidence>
<keyword evidence="3" id="KW-1185">Reference proteome</keyword>
<dbReference type="Proteomes" id="UP000297814">
    <property type="component" value="Unassembled WGS sequence"/>
</dbReference>
<dbReference type="EMBL" id="PQXK01000011">
    <property type="protein sequence ID" value="TGO42205.1"/>
    <property type="molecule type" value="Genomic_DNA"/>
</dbReference>
<sequence length="85" mass="9307">MFWFILVLTNKPPFSPINQLLLFACSASLASSTADICTDQAYHGLITYISTGVKTLETLDQCNPLERGQSPIPSEKQESVETTAI</sequence>
<comment type="caution">
    <text evidence="2">The sequence shown here is derived from an EMBL/GenBank/DDBJ whole genome shotgun (WGS) entry which is preliminary data.</text>
</comment>
<gene>
    <name evidence="2" type="ORF">BHYA_0011g00390</name>
</gene>